<dbReference type="HOGENOM" id="CLU_982928_0_0_6"/>
<dbReference type="GO" id="GO:0016740">
    <property type="term" value="F:transferase activity"/>
    <property type="evidence" value="ECO:0007669"/>
    <property type="project" value="UniProtKB-KW"/>
</dbReference>
<reference evidence="2 3" key="2">
    <citation type="journal article" date="2013" name="Stand. Genomic Sci.">
        <title>Complete genome sequence of Halorhodospira halophila SL1.</title>
        <authorList>
            <person name="Challacombe J.F."/>
            <person name="Majid S."/>
            <person name="Deole R."/>
            <person name="Brettin T.S."/>
            <person name="Bruce D."/>
            <person name="Delano S.F."/>
            <person name="Detter J.C."/>
            <person name="Gleasner C.D."/>
            <person name="Han C.S."/>
            <person name="Misra M."/>
            <person name="Reitenga K.G."/>
            <person name="Mikhailova N."/>
            <person name="Woyke T."/>
            <person name="Pitluck S."/>
            <person name="Nolan M."/>
            <person name="Land M.L."/>
            <person name="Saunders E."/>
            <person name="Tapia R."/>
            <person name="Lapidus A."/>
            <person name="Ivanova N."/>
            <person name="Hoff W.D."/>
        </authorList>
    </citation>
    <scope>NUCLEOTIDE SEQUENCE [LARGE SCALE GENOMIC DNA]</scope>
    <source>
        <strain evidence="3">DSM 244 / SL1</strain>
    </source>
</reference>
<name>A1WXC3_HALHL</name>
<dbReference type="Pfam" id="PF12146">
    <property type="entry name" value="Hydrolase_4"/>
    <property type="match status" value="1"/>
</dbReference>
<dbReference type="NCBIfam" id="TIGR03101">
    <property type="entry name" value="hydr2_PEP"/>
    <property type="match status" value="1"/>
</dbReference>
<organism evidence="2 3">
    <name type="scientific">Halorhodospira halophila (strain DSM 244 / SL1)</name>
    <name type="common">Ectothiorhodospira halophila (strain DSM 244 / SL1)</name>
    <dbReference type="NCBI Taxonomy" id="349124"/>
    <lineage>
        <taxon>Bacteria</taxon>
        <taxon>Pseudomonadati</taxon>
        <taxon>Pseudomonadota</taxon>
        <taxon>Gammaproteobacteria</taxon>
        <taxon>Chromatiales</taxon>
        <taxon>Ectothiorhodospiraceae</taxon>
        <taxon>Halorhodospira</taxon>
    </lineage>
</organism>
<accession>A1WXC3</accession>
<keyword evidence="2" id="KW-0808">Transferase</keyword>
<keyword evidence="3" id="KW-1185">Reference proteome</keyword>
<protein>
    <submittedName>
        <fullName evidence="2">Glycosyl transferase, family 2</fullName>
    </submittedName>
</protein>
<gene>
    <name evidence="2" type="ordered locus">Hhal_1571</name>
</gene>
<dbReference type="InterPro" id="IPR017532">
    <property type="entry name" value="Hydrolase-2_PEP"/>
</dbReference>
<reference evidence="3" key="1">
    <citation type="submission" date="2006-12" db="EMBL/GenBank/DDBJ databases">
        <title>Complete sequence of Halorhodospira halophila SL1.</title>
        <authorList>
            <consortium name="US DOE Joint Genome Institute"/>
            <person name="Copeland A."/>
            <person name="Lucas S."/>
            <person name="Lapidus A."/>
            <person name="Barry K."/>
            <person name="Detter J.C."/>
            <person name="Glavina del Rio T."/>
            <person name="Hammon N."/>
            <person name="Israni S."/>
            <person name="Dalin E."/>
            <person name="Tice H."/>
            <person name="Pitluck S."/>
            <person name="Saunders E."/>
            <person name="Brettin T."/>
            <person name="Bruce D."/>
            <person name="Han C."/>
            <person name="Tapia R."/>
            <person name="Schmutz J."/>
            <person name="Larimer F."/>
            <person name="Land M."/>
            <person name="Hauser L."/>
            <person name="Kyrpides N."/>
            <person name="Mikhailova N."/>
            <person name="Hoff W."/>
            <person name="Richardson P."/>
        </authorList>
    </citation>
    <scope>NUCLEOTIDE SEQUENCE [LARGE SCALE GENOMIC DNA]</scope>
    <source>
        <strain evidence="3">DSM 244 / SL1</strain>
    </source>
</reference>
<dbReference type="InterPro" id="IPR022742">
    <property type="entry name" value="Hydrolase_4"/>
</dbReference>
<feature type="domain" description="Serine aminopeptidase S33" evidence="1">
    <location>
        <begin position="53"/>
        <end position="157"/>
    </location>
</feature>
<dbReference type="Proteomes" id="UP000000647">
    <property type="component" value="Chromosome"/>
</dbReference>
<evidence type="ECO:0000313" key="3">
    <source>
        <dbReference type="Proteomes" id="UP000000647"/>
    </source>
</evidence>
<dbReference type="eggNOG" id="COG1073">
    <property type="taxonomic scope" value="Bacteria"/>
</dbReference>
<dbReference type="ESTHER" id="halhl-a1wxc3">
    <property type="family name" value="Hydrolase-2_PEP"/>
</dbReference>
<proteinExistence type="predicted"/>
<evidence type="ECO:0000313" key="2">
    <source>
        <dbReference type="EMBL" id="ABM62335.1"/>
    </source>
</evidence>
<dbReference type="STRING" id="349124.Hhal_1571"/>
<sequence>MGRSTNSSAAMHPRFRAGRQGSLFEVLFLPQDRQPRGVVLHTPPFAEELNKSRRMIAQQARALAREGWAVLVPDCYGCGDSGGDFADGRWELWVDDLADGLSEVMDCYPGPVTLWGLRAGCLLAVDLAERLPFSLRGVILWQPVVNGQHFLTQFLRLRMASGMLNGEAAETTRALRERLEQGEPLEIAGYTLHPQLAAALNRARLQPPADSVLWLEVSGSSEEEGSGASLSPASQRIVQGWRSQEVRVEAQALPGEPFWATQEIGTAPALIEETTRWQVQHG</sequence>
<dbReference type="SUPFAM" id="SSF53474">
    <property type="entry name" value="alpha/beta-Hydrolases"/>
    <property type="match status" value="1"/>
</dbReference>
<dbReference type="AlphaFoldDB" id="A1WXC3"/>
<dbReference type="InterPro" id="IPR029058">
    <property type="entry name" value="AB_hydrolase_fold"/>
</dbReference>
<dbReference type="KEGG" id="hha:Hhal_1571"/>
<dbReference type="Gene3D" id="3.40.50.1820">
    <property type="entry name" value="alpha/beta hydrolase"/>
    <property type="match status" value="1"/>
</dbReference>
<dbReference type="EMBL" id="CP000544">
    <property type="protein sequence ID" value="ABM62335.1"/>
    <property type="molecule type" value="Genomic_DNA"/>
</dbReference>
<evidence type="ECO:0000259" key="1">
    <source>
        <dbReference type="Pfam" id="PF12146"/>
    </source>
</evidence>